<protein>
    <submittedName>
        <fullName evidence="3">Transposase</fullName>
    </submittedName>
</protein>
<keyword evidence="2" id="KW-1185">Reference proteome</keyword>
<sequence>MGFVIEIRAKKLVRNGVILVIELNFSSENCELKLGTFCQEILWWSFP</sequence>
<reference evidence="3" key="1">
    <citation type="submission" date="2016-06" db="UniProtKB">
        <authorList>
            <consortium name="WormBaseParasite"/>
        </authorList>
    </citation>
    <scope>IDENTIFICATION</scope>
</reference>
<dbReference type="AlphaFoldDB" id="A0A183HSJ1"/>
<organism evidence="3">
    <name type="scientific">Onchocerca flexuosa</name>
    <dbReference type="NCBI Taxonomy" id="387005"/>
    <lineage>
        <taxon>Eukaryota</taxon>
        <taxon>Metazoa</taxon>
        <taxon>Ecdysozoa</taxon>
        <taxon>Nematoda</taxon>
        <taxon>Chromadorea</taxon>
        <taxon>Rhabditida</taxon>
        <taxon>Spirurina</taxon>
        <taxon>Spiruromorpha</taxon>
        <taxon>Filarioidea</taxon>
        <taxon>Onchocercidae</taxon>
        <taxon>Onchocerca</taxon>
    </lineage>
</organism>
<evidence type="ECO:0000313" key="2">
    <source>
        <dbReference type="Proteomes" id="UP000267606"/>
    </source>
</evidence>
<name>A0A183HSJ1_9BILA</name>
<gene>
    <name evidence="1" type="ORF">OFLC_LOCUS10453</name>
</gene>
<evidence type="ECO:0000313" key="1">
    <source>
        <dbReference type="EMBL" id="VDO68599.1"/>
    </source>
</evidence>
<accession>A0A183HSJ1</accession>
<proteinExistence type="predicted"/>
<dbReference type="Proteomes" id="UP000267606">
    <property type="component" value="Unassembled WGS sequence"/>
</dbReference>
<dbReference type="WBParaSite" id="OFLC_0001045201-mRNA-1">
    <property type="protein sequence ID" value="OFLC_0001045201-mRNA-1"/>
    <property type="gene ID" value="OFLC_0001045201"/>
</dbReference>
<dbReference type="EMBL" id="UZAJ01013944">
    <property type="protein sequence ID" value="VDO68599.1"/>
    <property type="molecule type" value="Genomic_DNA"/>
</dbReference>
<reference evidence="1 2" key="2">
    <citation type="submission" date="2018-11" db="EMBL/GenBank/DDBJ databases">
        <authorList>
            <consortium name="Pathogen Informatics"/>
        </authorList>
    </citation>
    <scope>NUCLEOTIDE SEQUENCE [LARGE SCALE GENOMIC DNA]</scope>
</reference>
<evidence type="ECO:0000313" key="3">
    <source>
        <dbReference type="WBParaSite" id="OFLC_0001045201-mRNA-1"/>
    </source>
</evidence>